<evidence type="ECO:0000256" key="3">
    <source>
        <dbReference type="ARBA" id="ARBA00005533"/>
    </source>
</evidence>
<evidence type="ECO:0000256" key="13">
    <source>
        <dbReference type="ARBA" id="ARBA00023054"/>
    </source>
</evidence>
<reference evidence="19" key="3">
    <citation type="submission" date="2025-09" db="UniProtKB">
        <authorList>
            <consortium name="Ensembl"/>
        </authorList>
    </citation>
    <scope>IDENTIFICATION</scope>
</reference>
<dbReference type="GO" id="GO:0036297">
    <property type="term" value="P:interstrand cross-link repair"/>
    <property type="evidence" value="ECO:0007669"/>
    <property type="project" value="InterPro"/>
</dbReference>
<dbReference type="GO" id="GO:0004528">
    <property type="term" value="F:phosphodiesterase I activity"/>
    <property type="evidence" value="ECO:0007669"/>
    <property type="project" value="UniProtKB-EC"/>
</dbReference>
<proteinExistence type="inferred from homology"/>
<organism evidence="19 20">
    <name type="scientific">Ciona intestinalis</name>
    <name type="common">Transparent sea squirt</name>
    <name type="synonym">Ascidia intestinalis</name>
    <dbReference type="NCBI Taxonomy" id="7719"/>
    <lineage>
        <taxon>Eukaryota</taxon>
        <taxon>Metazoa</taxon>
        <taxon>Chordata</taxon>
        <taxon>Tunicata</taxon>
        <taxon>Ascidiacea</taxon>
        <taxon>Phlebobranchia</taxon>
        <taxon>Cionidae</taxon>
        <taxon>Ciona</taxon>
    </lineage>
</organism>
<dbReference type="Proteomes" id="UP000008144">
    <property type="component" value="Unassembled WGS sequence"/>
</dbReference>
<reference evidence="20" key="1">
    <citation type="journal article" date="2002" name="Science">
        <title>The draft genome of Ciona intestinalis: insights into chordate and vertebrate origins.</title>
        <authorList>
            <person name="Dehal P."/>
            <person name="Satou Y."/>
            <person name="Campbell R.K."/>
            <person name="Chapman J."/>
            <person name="Degnan B."/>
            <person name="De Tomaso A."/>
            <person name="Davidson B."/>
            <person name="Di Gregorio A."/>
            <person name="Gelpke M."/>
            <person name="Goodstein D.M."/>
            <person name="Harafuji N."/>
            <person name="Hastings K.E."/>
            <person name="Ho I."/>
            <person name="Hotta K."/>
            <person name="Huang W."/>
            <person name="Kawashima T."/>
            <person name="Lemaire P."/>
            <person name="Martinez D."/>
            <person name="Meinertzhagen I.A."/>
            <person name="Necula S."/>
            <person name="Nonaka M."/>
            <person name="Putnam N."/>
            <person name="Rash S."/>
            <person name="Saiga H."/>
            <person name="Satake M."/>
            <person name="Terry A."/>
            <person name="Yamada L."/>
            <person name="Wang H.G."/>
            <person name="Awazu S."/>
            <person name="Azumi K."/>
            <person name="Boore J."/>
            <person name="Branno M."/>
            <person name="Chin-Bow S."/>
            <person name="DeSantis R."/>
            <person name="Doyle S."/>
            <person name="Francino P."/>
            <person name="Keys D.N."/>
            <person name="Haga S."/>
            <person name="Hayashi H."/>
            <person name="Hino K."/>
            <person name="Imai K.S."/>
            <person name="Inaba K."/>
            <person name="Kano S."/>
            <person name="Kobayashi K."/>
            <person name="Kobayashi M."/>
            <person name="Lee B.I."/>
            <person name="Makabe K.W."/>
            <person name="Manohar C."/>
            <person name="Matassi G."/>
            <person name="Medina M."/>
            <person name="Mochizuki Y."/>
            <person name="Mount S."/>
            <person name="Morishita T."/>
            <person name="Miura S."/>
            <person name="Nakayama A."/>
            <person name="Nishizaka S."/>
            <person name="Nomoto H."/>
            <person name="Ohta F."/>
            <person name="Oishi K."/>
            <person name="Rigoutsos I."/>
            <person name="Sano M."/>
            <person name="Sasaki A."/>
            <person name="Sasakura Y."/>
            <person name="Shoguchi E."/>
            <person name="Shin-i T."/>
            <person name="Spagnuolo A."/>
            <person name="Stainier D."/>
            <person name="Suzuki M.M."/>
            <person name="Tassy O."/>
            <person name="Takatori N."/>
            <person name="Tokuoka M."/>
            <person name="Yagi K."/>
            <person name="Yoshizaki F."/>
            <person name="Wada S."/>
            <person name="Zhang C."/>
            <person name="Hyatt P.D."/>
            <person name="Larimer F."/>
            <person name="Detter C."/>
            <person name="Doggett N."/>
            <person name="Glavina T."/>
            <person name="Hawkins T."/>
            <person name="Richardson P."/>
            <person name="Lucas S."/>
            <person name="Kohara Y."/>
            <person name="Levine M."/>
            <person name="Satoh N."/>
            <person name="Rokhsar D.S."/>
        </authorList>
    </citation>
    <scope>NUCLEOTIDE SEQUENCE [LARGE SCALE GENOMIC DNA]</scope>
</reference>
<dbReference type="GeneTree" id="ENSGT00390000018637"/>
<dbReference type="AlphaFoldDB" id="H2XWY1"/>
<dbReference type="STRING" id="7719.ENSCINP00000034165"/>
<dbReference type="OMA" id="KHEGEAC"/>
<evidence type="ECO:0000256" key="12">
    <source>
        <dbReference type="ARBA" id="ARBA00022842"/>
    </source>
</evidence>
<dbReference type="Ensembl" id="ENSCINT00000030681.1">
    <property type="protein sequence ID" value="ENSCINP00000034165.1"/>
    <property type="gene ID" value="ENSCING00000025007.1"/>
</dbReference>
<keyword evidence="10" id="KW-0862">Zinc</keyword>
<keyword evidence="12 17" id="KW-0460">Magnesium</keyword>
<evidence type="ECO:0000259" key="18">
    <source>
        <dbReference type="SMART" id="SM00990"/>
    </source>
</evidence>
<keyword evidence="15 17" id="KW-0464">Manganese</keyword>
<dbReference type="HOGENOM" id="CLU_1621901_0_0_1"/>
<evidence type="ECO:0000256" key="2">
    <source>
        <dbReference type="ARBA" id="ARBA00004123"/>
    </source>
</evidence>
<evidence type="ECO:0000313" key="19">
    <source>
        <dbReference type="Ensembl" id="ENSCINP00000034165.1"/>
    </source>
</evidence>
<dbReference type="GO" id="GO:0008270">
    <property type="term" value="F:zinc ion binding"/>
    <property type="evidence" value="ECO:0007669"/>
    <property type="project" value="UniProtKB-KW"/>
</dbReference>
<evidence type="ECO:0000256" key="8">
    <source>
        <dbReference type="ARBA" id="ARBA00022771"/>
    </source>
</evidence>
<comment type="function">
    <text evidence="17">Nuclease required for the repair of DNA interstrand cross-links (ICL). Acts as a 5'-3' exonuclease that anchors at a cut end of DNA and cleaves DNA successively at every third nucleotide, allowing to excise an ICL from one strand through flanking incisions.</text>
</comment>
<dbReference type="Gene3D" id="3.40.1350.10">
    <property type="match status" value="1"/>
</dbReference>
<comment type="similarity">
    <text evidence="3 17">Belongs to the FAN1 family.</text>
</comment>
<dbReference type="GO" id="GO:0003676">
    <property type="term" value="F:nucleic acid binding"/>
    <property type="evidence" value="ECO:0007669"/>
    <property type="project" value="InterPro"/>
</dbReference>
<evidence type="ECO:0000256" key="11">
    <source>
        <dbReference type="ARBA" id="ARBA00022839"/>
    </source>
</evidence>
<evidence type="ECO:0000256" key="9">
    <source>
        <dbReference type="ARBA" id="ARBA00022801"/>
    </source>
</evidence>
<keyword evidence="20" id="KW-1185">Reference proteome</keyword>
<keyword evidence="7 17" id="KW-0227">DNA damage</keyword>
<keyword evidence="16 17" id="KW-0539">Nucleus</keyword>
<dbReference type="SMART" id="SM00990">
    <property type="entry name" value="VRR_NUC"/>
    <property type="match status" value="1"/>
</dbReference>
<protein>
    <recommendedName>
        <fullName evidence="17">Fanconi-associated nuclease</fullName>
        <ecNumber evidence="17">3.1.4.1</ecNumber>
    </recommendedName>
</protein>
<comment type="cofactor">
    <cofactor evidence="17">
        <name>Mg(2+)</name>
        <dbReference type="ChEBI" id="CHEBI:18420"/>
    </cofactor>
    <cofactor evidence="17">
        <name>Mn(2+)</name>
        <dbReference type="ChEBI" id="CHEBI:29035"/>
    </cofactor>
</comment>
<evidence type="ECO:0000256" key="15">
    <source>
        <dbReference type="ARBA" id="ARBA00023211"/>
    </source>
</evidence>
<sequence>MWDIIFMPGVKDVFRTRYQSHPLDLYTDHFYEHRKDLIDRRLDDIISWNNDDFIVVDFISEIWNKYNGLACSGLNWERFASLEQVLSLVKCIGGEALSGILGTMVKDFRHTRSGLPDLVVWNDISYKLVEVKGPNDRLSTNQRVWIHKLMELGVDVEVCHVSAAASRKMIC</sequence>
<evidence type="ECO:0000256" key="10">
    <source>
        <dbReference type="ARBA" id="ARBA00022833"/>
    </source>
</evidence>
<reference evidence="19" key="2">
    <citation type="submission" date="2025-08" db="UniProtKB">
        <authorList>
            <consortium name="Ensembl"/>
        </authorList>
    </citation>
    <scope>IDENTIFICATION</scope>
</reference>
<dbReference type="InterPro" id="IPR011856">
    <property type="entry name" value="tRNA_endonuc-like_dom_sf"/>
</dbReference>
<evidence type="ECO:0000256" key="17">
    <source>
        <dbReference type="RuleBase" id="RU365033"/>
    </source>
</evidence>
<feature type="domain" description="VRR-NUC" evidence="18">
    <location>
        <begin position="50"/>
        <end position="163"/>
    </location>
</feature>
<keyword evidence="6" id="KW-0255">Endonuclease</keyword>
<comment type="subcellular location">
    <subcellularLocation>
        <location evidence="2 17">Nucleus</location>
    </subcellularLocation>
</comment>
<dbReference type="GO" id="GO:0004519">
    <property type="term" value="F:endonuclease activity"/>
    <property type="evidence" value="ECO:0007669"/>
    <property type="project" value="UniProtKB-KW"/>
</dbReference>
<dbReference type="Pfam" id="PF08774">
    <property type="entry name" value="VRR_NUC"/>
    <property type="match status" value="1"/>
</dbReference>
<evidence type="ECO:0000256" key="7">
    <source>
        <dbReference type="ARBA" id="ARBA00022763"/>
    </source>
</evidence>
<dbReference type="InParanoid" id="H2XWY1"/>
<dbReference type="PANTHER" id="PTHR15749:SF4">
    <property type="entry name" value="FANCONI-ASSOCIATED NUCLEASE 1"/>
    <property type="match status" value="1"/>
</dbReference>
<keyword evidence="4 17" id="KW-0540">Nuclease</keyword>
<evidence type="ECO:0000256" key="4">
    <source>
        <dbReference type="ARBA" id="ARBA00022722"/>
    </source>
</evidence>
<accession>H2XWY1</accession>
<evidence type="ECO:0000256" key="5">
    <source>
        <dbReference type="ARBA" id="ARBA00022723"/>
    </source>
</evidence>
<evidence type="ECO:0000313" key="20">
    <source>
        <dbReference type="Proteomes" id="UP000008144"/>
    </source>
</evidence>
<comment type="catalytic activity">
    <reaction evidence="1 17">
        <text>Hydrolytically removes 5'-nucleotides successively from the 3'-hydroxy termini of 3'-hydroxy-terminated oligonucleotides.</text>
        <dbReference type="EC" id="3.1.4.1"/>
    </reaction>
</comment>
<keyword evidence="9 17" id="KW-0378">Hydrolase</keyword>
<keyword evidence="8" id="KW-0863">Zinc-finger</keyword>
<dbReference type="PANTHER" id="PTHR15749">
    <property type="entry name" value="FANCONI-ASSOCIATED NUCLEASE 1"/>
    <property type="match status" value="1"/>
</dbReference>
<dbReference type="EC" id="3.1.4.1" evidence="17"/>
<evidence type="ECO:0000256" key="6">
    <source>
        <dbReference type="ARBA" id="ARBA00022759"/>
    </source>
</evidence>
<evidence type="ECO:0000256" key="14">
    <source>
        <dbReference type="ARBA" id="ARBA00023204"/>
    </source>
</evidence>
<dbReference type="InterPro" id="IPR033315">
    <property type="entry name" value="Fan1-like"/>
</dbReference>
<keyword evidence="14 17" id="KW-0234">DNA repair</keyword>
<evidence type="ECO:0000256" key="16">
    <source>
        <dbReference type="ARBA" id="ARBA00023242"/>
    </source>
</evidence>
<keyword evidence="11" id="KW-0269">Exonuclease</keyword>
<evidence type="ECO:0000256" key="1">
    <source>
        <dbReference type="ARBA" id="ARBA00000983"/>
    </source>
</evidence>
<dbReference type="InterPro" id="IPR014883">
    <property type="entry name" value="VRR_NUC"/>
</dbReference>
<name>H2XWY1_CIOIN</name>
<dbReference type="FunFam" id="3.40.1350.10:FF:000004">
    <property type="entry name" value="Fanconi-associated nuclease"/>
    <property type="match status" value="1"/>
</dbReference>
<keyword evidence="13" id="KW-0175">Coiled coil</keyword>
<keyword evidence="5 17" id="KW-0479">Metal-binding</keyword>
<dbReference type="GO" id="GO:0005634">
    <property type="term" value="C:nucleus"/>
    <property type="evidence" value="ECO:0007669"/>
    <property type="project" value="UniProtKB-SubCell"/>
</dbReference>